<keyword evidence="5" id="KW-0443">Lipid metabolism</keyword>
<gene>
    <name evidence="6" type="ORF">I7I51_09020</name>
</gene>
<dbReference type="GO" id="GO:0016042">
    <property type="term" value="P:lipid catabolic process"/>
    <property type="evidence" value="ECO:0007669"/>
    <property type="project" value="UniProtKB-KW"/>
</dbReference>
<sequence length="866" mass="97202">MNPNNADWLSVIAGDHGDVRIMDSGRLSHILNELESPERQQPTMIFLLGGEGKEEALDSLFENYMTQNKPEKSNMTINLRREAGGDHAPVLFVDGDLRATLSVQQSESYLRKTTYSALWADGGSEDVISLVYARLLFLFCDIVCIFAEDFPSLDHVAHFLLFVAQAGSASTLPVPVRPTALVVLGRGSETHRLEMNKFHRTISAHRSRIAESFSTVRTITLGSYDRLRSFLQHHLDHAANIRSAHRARFTAVHLDSLFQAALRHTAMTVTEPFDHIREMRVGNEVPAGLTFHLTNYFRLGFRAEISVGDLVPSIASAIVADNYPPRAHCKPPLSTIPKLHAKIPVSDPNLVFERLYREPLLEAFLWLCKEQPSLSLVPEAACELVRVEANRFFSSVEEAGRPSTELHQEQLMSQSALFCRVKSNRTCLWCRFRKPEHRPACGHGLCEICVRRYGDPASDTEYRLTIRLCYLCLSRAPLTIDLVPPTKRISSLAIDGGGVRGVIPLEFLLLVQEKLGANCPVVDLCELVMGTSSVRPEDDGDDPFVWQSIFPPAYIRAIGTFQDGGLRENNPAGIARRVSRQIWPAKKRPALVVSIGTGTKDDKTSGQDAPHFRNVFRDGFARRALDAWLYSLDGEVKWKDLMNLLSDDEKSDHIRYNVSLKDLAGKIDSVSDIDSYRNLVILNPGSAKMAAEVATALLISSFYFELAEVPNSEDGHFPCRDIIRCRPRIRSILPPLEELHGSQQMSFTTDSELLGPFLGEGDVCPSCDRYHKPVSFYVRHLEERISIYLKFGRRKHRKISGFPCTINDIIKDQGLASAFGNSHHDRPGTRPCLRCDRAADEQQCRRKRTLSEPCQDAPLRKTRRLG</sequence>
<dbReference type="VEuPathDB" id="FungiDB:I7I51_09020"/>
<evidence type="ECO:0000256" key="4">
    <source>
        <dbReference type="ARBA" id="ARBA00022833"/>
    </source>
</evidence>
<reference evidence="6" key="1">
    <citation type="submission" date="2021-01" db="EMBL/GenBank/DDBJ databases">
        <title>Chromosome-level genome assembly of a human fungal pathogen reveals clustering of transcriptionally co-regulated genes.</title>
        <authorList>
            <person name="Voorhies M."/>
            <person name="Cohen S."/>
            <person name="Shea T.P."/>
            <person name="Petrus S."/>
            <person name="Munoz J.F."/>
            <person name="Poplawski S."/>
            <person name="Goldman W.E."/>
            <person name="Michael T."/>
            <person name="Cuomo C.A."/>
            <person name="Sil A."/>
            <person name="Beyhan S."/>
        </authorList>
    </citation>
    <scope>NUCLEOTIDE SEQUENCE</scope>
    <source>
        <strain evidence="6">WU24</strain>
    </source>
</reference>
<dbReference type="GO" id="GO:0047499">
    <property type="term" value="F:calcium-independent phospholipase A2 activity"/>
    <property type="evidence" value="ECO:0007669"/>
    <property type="project" value="TreeGrafter"/>
</dbReference>
<dbReference type="PANTHER" id="PTHR24185">
    <property type="entry name" value="CALCIUM-INDEPENDENT PHOSPHOLIPASE A2-GAMMA"/>
    <property type="match status" value="1"/>
</dbReference>
<dbReference type="GO" id="GO:0008270">
    <property type="term" value="F:zinc ion binding"/>
    <property type="evidence" value="ECO:0007669"/>
    <property type="project" value="UniProtKB-KW"/>
</dbReference>
<name>A0A8A1M4K4_AJECA</name>
<evidence type="ECO:0000256" key="1">
    <source>
        <dbReference type="ARBA" id="ARBA00022723"/>
    </source>
</evidence>
<dbReference type="GO" id="GO:0016020">
    <property type="term" value="C:membrane"/>
    <property type="evidence" value="ECO:0007669"/>
    <property type="project" value="TreeGrafter"/>
</dbReference>
<keyword evidence="5" id="KW-0442">Lipid degradation</keyword>
<keyword evidence="2" id="KW-0863">Zinc-finger</keyword>
<evidence type="ECO:0000256" key="5">
    <source>
        <dbReference type="ARBA" id="ARBA00022963"/>
    </source>
</evidence>
<dbReference type="OrthoDB" id="4188621at2759"/>
<dbReference type="AlphaFoldDB" id="A0A8A1M4K4"/>
<dbReference type="Proteomes" id="UP000663671">
    <property type="component" value="Chromosome 2"/>
</dbReference>
<dbReference type="PROSITE" id="PS00518">
    <property type="entry name" value="ZF_RING_1"/>
    <property type="match status" value="1"/>
</dbReference>
<protein>
    <recommendedName>
        <fullName evidence="8">PNPLA domain-containing protein</fullName>
    </recommendedName>
</protein>
<proteinExistence type="predicted"/>
<dbReference type="CDD" id="cd07199">
    <property type="entry name" value="Pat17_PNPLA8_PNPLA9_like"/>
    <property type="match status" value="1"/>
</dbReference>
<evidence type="ECO:0008006" key="8">
    <source>
        <dbReference type="Google" id="ProtNLM"/>
    </source>
</evidence>
<dbReference type="PANTHER" id="PTHR24185:SF1">
    <property type="entry name" value="CALCIUM-INDEPENDENT PHOSPHOLIPASE A2-GAMMA"/>
    <property type="match status" value="1"/>
</dbReference>
<dbReference type="SUPFAM" id="SSF52151">
    <property type="entry name" value="FabD/lysophospholipase-like"/>
    <property type="match status" value="1"/>
</dbReference>
<dbReference type="InterPro" id="IPR016035">
    <property type="entry name" value="Acyl_Trfase/lysoPLipase"/>
</dbReference>
<evidence type="ECO:0000313" key="6">
    <source>
        <dbReference type="EMBL" id="QSS59584.1"/>
    </source>
</evidence>
<evidence type="ECO:0000313" key="7">
    <source>
        <dbReference type="Proteomes" id="UP000663671"/>
    </source>
</evidence>
<keyword evidence="3" id="KW-0378">Hydrolase</keyword>
<evidence type="ECO:0000256" key="2">
    <source>
        <dbReference type="ARBA" id="ARBA00022771"/>
    </source>
</evidence>
<dbReference type="InterPro" id="IPR017907">
    <property type="entry name" value="Znf_RING_CS"/>
</dbReference>
<evidence type="ECO:0000256" key="3">
    <source>
        <dbReference type="ARBA" id="ARBA00022801"/>
    </source>
</evidence>
<dbReference type="GO" id="GO:0019369">
    <property type="term" value="P:arachidonate metabolic process"/>
    <property type="evidence" value="ECO:0007669"/>
    <property type="project" value="TreeGrafter"/>
</dbReference>
<organism evidence="6 7">
    <name type="scientific">Ajellomyces capsulatus</name>
    <name type="common">Darling's disease fungus</name>
    <name type="synonym">Histoplasma capsulatum</name>
    <dbReference type="NCBI Taxonomy" id="5037"/>
    <lineage>
        <taxon>Eukaryota</taxon>
        <taxon>Fungi</taxon>
        <taxon>Dikarya</taxon>
        <taxon>Ascomycota</taxon>
        <taxon>Pezizomycotina</taxon>
        <taxon>Eurotiomycetes</taxon>
        <taxon>Eurotiomycetidae</taxon>
        <taxon>Onygenales</taxon>
        <taxon>Ajellomycetaceae</taxon>
        <taxon>Histoplasma</taxon>
    </lineage>
</organism>
<accession>A0A8A1M4K4</accession>
<keyword evidence="4" id="KW-0862">Zinc</keyword>
<dbReference type="EMBL" id="CP069109">
    <property type="protein sequence ID" value="QSS59584.1"/>
    <property type="molecule type" value="Genomic_DNA"/>
</dbReference>
<dbReference type="Gene3D" id="3.40.1090.10">
    <property type="entry name" value="Cytosolic phospholipase A2 catalytic domain"/>
    <property type="match status" value="2"/>
</dbReference>
<keyword evidence="1" id="KW-0479">Metal-binding</keyword>